<accession>A0A223V3T6</accession>
<dbReference type="InterPro" id="IPR032710">
    <property type="entry name" value="NTF2-like_dom_sf"/>
</dbReference>
<dbReference type="AlphaFoldDB" id="A0A223V3T6"/>
<organism evidence="1 2">
    <name type="scientific">Maribacter cobaltidurans</name>
    <dbReference type="NCBI Taxonomy" id="1178778"/>
    <lineage>
        <taxon>Bacteria</taxon>
        <taxon>Pseudomonadati</taxon>
        <taxon>Bacteroidota</taxon>
        <taxon>Flavobacteriia</taxon>
        <taxon>Flavobacteriales</taxon>
        <taxon>Flavobacteriaceae</taxon>
        <taxon>Maribacter</taxon>
    </lineage>
</organism>
<proteinExistence type="predicted"/>
<dbReference type="Pfam" id="PF14534">
    <property type="entry name" value="DUF4440"/>
    <property type="match status" value="1"/>
</dbReference>
<dbReference type="RefSeq" id="WP_094996672.1">
    <property type="nucleotide sequence ID" value="NZ_BMJL01000006.1"/>
</dbReference>
<dbReference type="SUPFAM" id="SSF54427">
    <property type="entry name" value="NTF2-like"/>
    <property type="match status" value="1"/>
</dbReference>
<dbReference type="InterPro" id="IPR027843">
    <property type="entry name" value="DUF4440"/>
</dbReference>
<evidence type="ECO:0000313" key="2">
    <source>
        <dbReference type="Proteomes" id="UP000215244"/>
    </source>
</evidence>
<name>A0A223V3T6_9FLAO</name>
<sequence length="148" mass="17502">MKYFRKLQIIILLISLTGLILACSDKSRTIENQEDLLWGLEEEYIKAHKDADLSKILSMWDENFLGWPSRLENSARKTSGSEYLQKYFSKPMPADTEFQIEKQGIYIENNVAILHYRLFLFQSSTRLTHTWIKRGDDWYILGGMDWNE</sequence>
<evidence type="ECO:0000313" key="1">
    <source>
        <dbReference type="EMBL" id="ASV30051.1"/>
    </source>
</evidence>
<dbReference type="EMBL" id="CP022957">
    <property type="protein sequence ID" value="ASV30051.1"/>
    <property type="molecule type" value="Genomic_DNA"/>
</dbReference>
<protein>
    <submittedName>
        <fullName evidence="1">Uncharacterized protein</fullName>
    </submittedName>
</protein>
<dbReference type="OrthoDB" id="1433863at2"/>
<dbReference type="KEGG" id="marb:CJ263_07340"/>
<dbReference type="PROSITE" id="PS51257">
    <property type="entry name" value="PROKAR_LIPOPROTEIN"/>
    <property type="match status" value="1"/>
</dbReference>
<reference evidence="1 2" key="1">
    <citation type="submission" date="2017-08" db="EMBL/GenBank/DDBJ databases">
        <title>The complete genome sequence of Maribacter sp. B1, isolated from deep-sea sediment.</title>
        <authorList>
            <person name="Wu Y.-H."/>
            <person name="Cheng H."/>
            <person name="Xu X.-W."/>
        </authorList>
    </citation>
    <scope>NUCLEOTIDE SEQUENCE [LARGE SCALE GENOMIC DNA]</scope>
    <source>
        <strain evidence="1 2">B1</strain>
    </source>
</reference>
<dbReference type="Gene3D" id="3.10.450.50">
    <property type="match status" value="1"/>
</dbReference>
<dbReference type="Proteomes" id="UP000215244">
    <property type="component" value="Chromosome"/>
</dbReference>
<keyword evidence="2" id="KW-1185">Reference proteome</keyword>
<gene>
    <name evidence="1" type="ORF">CJ263_07340</name>
</gene>